<evidence type="ECO:0000313" key="2">
    <source>
        <dbReference type="EMBL" id="TAI47916.1"/>
    </source>
</evidence>
<feature type="transmembrane region" description="Helical" evidence="1">
    <location>
        <begin position="50"/>
        <end position="70"/>
    </location>
</feature>
<evidence type="ECO:0000256" key="1">
    <source>
        <dbReference type="SAM" id="Phobius"/>
    </source>
</evidence>
<accession>A0A4Q8QI83</accession>
<sequence>MSEKLSLPYKQKRKVKSIKWSQHRVLASRAALICLLLFFIVLSLQNGYLFMDKLLLCTGIISALVIGASIKKQ</sequence>
<reference evidence="2 3" key="1">
    <citation type="submission" date="2019-02" db="EMBL/GenBank/DDBJ databases">
        <title>Draft genome sequence of Muricauda sp. 176CP4-71.</title>
        <authorList>
            <person name="Park J.-S."/>
        </authorList>
    </citation>
    <scope>NUCLEOTIDE SEQUENCE [LARGE SCALE GENOMIC DNA]</scope>
    <source>
        <strain evidence="2 3">176CP4-71</strain>
    </source>
</reference>
<dbReference type="EMBL" id="SGIU01000002">
    <property type="protein sequence ID" value="TAI47916.1"/>
    <property type="molecule type" value="Genomic_DNA"/>
</dbReference>
<protein>
    <submittedName>
        <fullName evidence="2">Uncharacterized protein</fullName>
    </submittedName>
</protein>
<evidence type="ECO:0000313" key="3">
    <source>
        <dbReference type="Proteomes" id="UP000291981"/>
    </source>
</evidence>
<name>A0A4Q8QI83_9FLAO</name>
<organism evidence="2 3">
    <name type="scientific">Flagellimonas allohymeniacidonis</name>
    <dbReference type="NCBI Taxonomy" id="2517819"/>
    <lineage>
        <taxon>Bacteria</taxon>
        <taxon>Pseudomonadati</taxon>
        <taxon>Bacteroidota</taxon>
        <taxon>Flavobacteriia</taxon>
        <taxon>Flavobacteriales</taxon>
        <taxon>Flavobacteriaceae</taxon>
        <taxon>Flagellimonas</taxon>
    </lineage>
</organism>
<dbReference type="Proteomes" id="UP000291981">
    <property type="component" value="Unassembled WGS sequence"/>
</dbReference>
<dbReference type="RefSeq" id="WP_130615161.1">
    <property type="nucleotide sequence ID" value="NZ_SGIU01000002.1"/>
</dbReference>
<feature type="transmembrane region" description="Helical" evidence="1">
    <location>
        <begin position="26"/>
        <end position="44"/>
    </location>
</feature>
<dbReference type="AlphaFoldDB" id="A0A4Q8QI83"/>
<comment type="caution">
    <text evidence="2">The sequence shown here is derived from an EMBL/GenBank/DDBJ whole genome shotgun (WGS) entry which is preliminary data.</text>
</comment>
<keyword evidence="1" id="KW-1133">Transmembrane helix</keyword>
<keyword evidence="1" id="KW-0812">Transmembrane</keyword>
<keyword evidence="3" id="KW-1185">Reference proteome</keyword>
<gene>
    <name evidence="2" type="ORF">EW142_14795</name>
</gene>
<keyword evidence="1" id="KW-0472">Membrane</keyword>
<proteinExistence type="predicted"/>